<reference evidence="15" key="3">
    <citation type="submission" date="2025-09" db="UniProtKB">
        <authorList>
            <consortium name="Ensembl"/>
        </authorList>
    </citation>
    <scope>IDENTIFICATION</scope>
</reference>
<keyword evidence="8" id="KW-0413">Isomerase</keyword>
<feature type="compositionally biased region" description="Polar residues" evidence="10">
    <location>
        <begin position="264"/>
        <end position="277"/>
    </location>
</feature>
<dbReference type="InParanoid" id="A0A669BHF1"/>
<dbReference type="InterPro" id="IPR027417">
    <property type="entry name" value="P-loop_NTPase"/>
</dbReference>
<keyword evidence="9" id="KW-0233">DNA recombination</keyword>
<feature type="compositionally biased region" description="Basic residues" evidence="10">
    <location>
        <begin position="339"/>
        <end position="348"/>
    </location>
</feature>
<evidence type="ECO:0000256" key="8">
    <source>
        <dbReference type="ARBA" id="ARBA00023235"/>
    </source>
</evidence>
<sequence>MSPLPFLDQPFHNINEQLLTEELQRNAVQNFWCVSATHCQSDERYTEFSRNHQCTCNALTFLAYLNEEHQFNTARLDKVLEQGDALYCWIKTSLQQERHYTQDHLTMEDLPKEVHADINVYSVKMDNIRYGYLKAADKTYQRKEWWLPLASRLVCLSTDVNYALLMVSPQCIAVFRDKSGRYGLFDSHSRSAAGLPQPNGTAVMLTFTHVNDLINHLHNLFQNQGRYASYEFVPVSFKRVSTHNEQPAQSTQATGATATSSPQNDEPQITNSTVQVPQPESAQTYMTMLENTSNSSQDKMASCEHHLETSVDPTSNIRKEQESIELNNERETARNVCKLNKRRRRKANRQAPKNQRQSEVAKKTNKKRNEKERYATCHEFRMKKLQTLKTRYAVNCHYHKQKLLSNKNYYANPQIHGVIKAHKVKKYQSDPHFQQKKRDYIIRRYSTDPDFQTRQKNYVVQKYNTDASFKTKQKQYLVQRYNTDTDFQSRQKQYLVQRYKTDADFQSRQKKYMRQKYREEDVRERKRAYIRTIYASDPNYRHKQKKSIHARYHNDSQFRLHHIQRCAQYQRHKMATTASFAIYKKLCAQRIKKKYSRLVTQFQQGPQSEAQPQLVVNSVMQAATLAFRETIQLGPTHVCTVCHRTLFPNQVKHCKRSKYVKNSHIVDTCLTGKFVHVCDSECAANCTIPKQRMQEWICYNCDSHLQRGKISSIAVANNLELAPIPIELSQLNVLERQLIAKILPFAKIIALPKGQQRAVHGAVVCVPSDVETTVNCLPRPSNEAQLLQVQLKRHIRFKGYQHFYTVNMKNVLAGLSKLKEMHSEYKDVSIDDDATFADPTNNQIIETEHDTADADIQDALPRNFDNQIVPERRTTKDTTAGILEPSHDVNELLAPEQSNGEPLQDMEKEKEELRPGLVLDTCMQPPDIAQDILSYGEGIFSIAPAQGNRPVGFFSVPKLEAMAFPLQFPTGQNTLDEARQVKLSPSMYFNTRLFSADTRFATDQSYLFFAQFVTETHMATNSMSIQLRKGKAITKDGRRICNRMLQNKDEVERLINNKDATRFMKPLRGTPAYWEKALKDLHAMVRQLGKPTFFLTFSAAEMRWPEVVEVIKTQQGEQVDFSQLDWNTKCEILRSNPVTVMRLFEKRVDALMTTLILSPAQPIGEVEDYFYRVEFQARGSPHIHLLVWVKDAPKFGSDLEDHVYKFIDKYITCKMPDQNADPELHKIVSEVQVHSRNHSRSCKKGNVSCRFGFPKLPVDQTMITFPSPDDDDDHNDKQHSTSKEKGTNEKQKQKNRRMALAKKQKEAKEKLQPLRDLLCDPNSSFEDLSELLHKCRLTYEQYLDCVFNLSNGHVILLKREPNDCWVNAYNADLLRAWNANMDIQYVIDDYSCLMYMMSYVSKPEFEMTQFLNGVIQEVKKSNVNERDEMKQIMQAYAKHREVSAQESVARTCSLPLKKCSRSVVFIQTDDDALKMSLPMSRLQSMAPDDENVWMSGLPEKYANRPRTPEFERMCLAEFASEYRILYSRQTESKNAIPLLNNMGYIQKRTRGKPAIIRYPRFSEKKQPEKFYSRLLKLYFPHRSNDDLKNTEHPTSEQFYKSGRKHGFAVRPIVTFNKKRYESHGKTMERALEQIEQQGPLINAWNTFAPEVEVDRLECVAQRQSRHDTDENEMDIVPDYQVSGSSSGAMPAIIAPKLSPDFVRKMYQSLNETQASIFYAVREWCFKLVCGHCPEQFFYFVSGGAGCGKSHVIKCIYEEATKILHQLPRFRDQADMSYPAVLLAAFTGTAAFNISGKTLHSLLKLPKSLKPPYQGLGNALDEVRASLSNAEILVIDEISMVSKDLFAYIHWRLQKIKGNKKPFGGMSILAVGDFYQLPPLGKAKPLCVYEDNVLDLWKDYFHMVNLTEIMRQKDDHSFAEVLNRIRVKQKTDSLEANDKALLTQAIHDIKDCPSNVLHIYATNKEVDKHNSATVTALHSDIINIQAEDYRKDPRTGEMVLLADMMKGNKRDLPDNIQAAPGVRVMIIRNLDVEDGLVNGTFGTITNIVTTTQDGPKTVNLIGLTLDNQNSGQKFRRKYKDPQTTWYILRNVKNLQVKKEFFAGNFQ</sequence>
<feature type="compositionally biased region" description="Basic and acidic residues" evidence="10">
    <location>
        <begin position="359"/>
        <end position="371"/>
    </location>
</feature>
<dbReference type="InterPro" id="IPR025476">
    <property type="entry name" value="Helitron_helicase-like"/>
</dbReference>
<evidence type="ECO:0000313" key="15">
    <source>
        <dbReference type="Ensembl" id="ENSONIP00000033825.1"/>
    </source>
</evidence>
<dbReference type="GeneTree" id="ENSGT00940000164296"/>
<keyword evidence="2 9" id="KW-0227">DNA damage</keyword>
<evidence type="ECO:0000259" key="13">
    <source>
        <dbReference type="Pfam" id="PF20209"/>
    </source>
</evidence>
<dbReference type="SUPFAM" id="SSF54001">
    <property type="entry name" value="Cysteine proteinases"/>
    <property type="match status" value="1"/>
</dbReference>
<evidence type="ECO:0000256" key="5">
    <source>
        <dbReference type="ARBA" id="ARBA00022840"/>
    </source>
</evidence>
<comment type="catalytic activity">
    <reaction evidence="9">
        <text>ATP + H2O = ADP + phosphate + H(+)</text>
        <dbReference type="Rhea" id="RHEA:13065"/>
        <dbReference type="ChEBI" id="CHEBI:15377"/>
        <dbReference type="ChEBI" id="CHEBI:15378"/>
        <dbReference type="ChEBI" id="CHEBI:30616"/>
        <dbReference type="ChEBI" id="CHEBI:43474"/>
        <dbReference type="ChEBI" id="CHEBI:456216"/>
        <dbReference type="EC" id="5.6.2.3"/>
    </reaction>
</comment>
<evidence type="ECO:0000256" key="10">
    <source>
        <dbReference type="SAM" id="MobiDB-lite"/>
    </source>
</evidence>
<dbReference type="PANTHER" id="PTHR47642:SF5">
    <property type="entry name" value="ATP-DEPENDENT DNA HELICASE"/>
    <property type="match status" value="1"/>
</dbReference>
<gene>
    <name evidence="15" type="primary">LOC109197015</name>
</gene>
<keyword evidence="6" id="KW-0238">DNA-binding</keyword>
<keyword evidence="3 9" id="KW-0378">Hydrolase</keyword>
<evidence type="ECO:0000256" key="3">
    <source>
        <dbReference type="ARBA" id="ARBA00022801"/>
    </source>
</evidence>
<feature type="domain" description="Helitron helicase-like" evidence="12">
    <location>
        <begin position="988"/>
        <end position="1187"/>
    </location>
</feature>
<feature type="compositionally biased region" description="Basic and acidic residues" evidence="10">
    <location>
        <begin position="1274"/>
        <end position="1292"/>
    </location>
</feature>
<dbReference type="Pfam" id="PF05970">
    <property type="entry name" value="PIF1"/>
    <property type="match status" value="1"/>
</dbReference>
<dbReference type="InterPro" id="IPR051055">
    <property type="entry name" value="PIF1_helicase"/>
</dbReference>
<dbReference type="InterPro" id="IPR010285">
    <property type="entry name" value="DNA_helicase_pif1-like_DEAD"/>
</dbReference>
<feature type="compositionally biased region" description="Basic and acidic residues" evidence="10">
    <location>
        <begin position="317"/>
        <end position="333"/>
    </location>
</feature>
<dbReference type="GO" id="GO:0043139">
    <property type="term" value="F:5'-3' DNA helicase activity"/>
    <property type="evidence" value="ECO:0007669"/>
    <property type="project" value="UniProtKB-EC"/>
</dbReference>
<dbReference type="GO" id="GO:0006310">
    <property type="term" value="P:DNA recombination"/>
    <property type="evidence" value="ECO:0007669"/>
    <property type="project" value="UniProtKB-KW"/>
</dbReference>
<dbReference type="Proteomes" id="UP000005207">
    <property type="component" value="Linkage group LG23"/>
</dbReference>
<dbReference type="GO" id="GO:0016787">
    <property type="term" value="F:hydrolase activity"/>
    <property type="evidence" value="ECO:0007669"/>
    <property type="project" value="UniProtKB-KW"/>
</dbReference>
<comment type="similarity">
    <text evidence="9">Belongs to the helicase family.</text>
</comment>
<dbReference type="Pfam" id="PF20209">
    <property type="entry name" value="DUF6570"/>
    <property type="match status" value="1"/>
</dbReference>
<dbReference type="SUPFAM" id="SSF52540">
    <property type="entry name" value="P-loop containing nucleoside triphosphate hydrolases"/>
    <property type="match status" value="2"/>
</dbReference>
<comment type="cofactor">
    <cofactor evidence="9">
        <name>Mg(2+)</name>
        <dbReference type="ChEBI" id="CHEBI:18420"/>
    </cofactor>
</comment>
<accession>A0A669BHF1</accession>
<dbReference type="InterPro" id="IPR049163">
    <property type="entry name" value="Pif1-like_2B_dom"/>
</dbReference>
<evidence type="ECO:0000256" key="2">
    <source>
        <dbReference type="ARBA" id="ARBA00022763"/>
    </source>
</evidence>
<dbReference type="GO" id="GO:0006281">
    <property type="term" value="P:DNA repair"/>
    <property type="evidence" value="ECO:0007669"/>
    <property type="project" value="UniProtKB-KW"/>
</dbReference>
<dbReference type="GO" id="GO:0005524">
    <property type="term" value="F:ATP binding"/>
    <property type="evidence" value="ECO:0007669"/>
    <property type="project" value="UniProtKB-KW"/>
</dbReference>
<evidence type="ECO:0000313" key="16">
    <source>
        <dbReference type="Proteomes" id="UP000005207"/>
    </source>
</evidence>
<feature type="compositionally biased region" description="Low complexity" evidence="10">
    <location>
        <begin position="246"/>
        <end position="263"/>
    </location>
</feature>
<keyword evidence="16" id="KW-1185">Reference proteome</keyword>
<keyword evidence="7 9" id="KW-0234">DNA repair</keyword>
<keyword evidence="1 9" id="KW-0547">Nucleotide-binding</keyword>
<evidence type="ECO:0000259" key="12">
    <source>
        <dbReference type="Pfam" id="PF14214"/>
    </source>
</evidence>
<feature type="region of interest" description="Disordered" evidence="10">
    <location>
        <begin position="243"/>
        <end position="277"/>
    </location>
</feature>
<feature type="compositionally biased region" description="Basic residues" evidence="10">
    <location>
        <begin position="1293"/>
        <end position="1302"/>
    </location>
</feature>
<dbReference type="Pfam" id="PF14214">
    <property type="entry name" value="Helitron_like_N"/>
    <property type="match status" value="1"/>
</dbReference>
<dbReference type="GO" id="GO:0000723">
    <property type="term" value="P:telomere maintenance"/>
    <property type="evidence" value="ECO:0007669"/>
    <property type="project" value="InterPro"/>
</dbReference>
<dbReference type="InterPro" id="IPR046700">
    <property type="entry name" value="DUF6570"/>
</dbReference>
<feature type="region of interest" description="Disordered" evidence="10">
    <location>
        <begin position="885"/>
        <end position="909"/>
    </location>
</feature>
<evidence type="ECO:0000256" key="6">
    <source>
        <dbReference type="ARBA" id="ARBA00023125"/>
    </source>
</evidence>
<dbReference type="EC" id="5.6.2.3" evidence="9"/>
<dbReference type="Gene3D" id="3.40.50.300">
    <property type="entry name" value="P-loop containing nucleotide triphosphate hydrolases"/>
    <property type="match status" value="1"/>
</dbReference>
<feature type="domain" description="DNA helicase Pif1-like 2B" evidence="14">
    <location>
        <begin position="2020"/>
        <end position="2045"/>
    </location>
</feature>
<dbReference type="InterPro" id="IPR038765">
    <property type="entry name" value="Papain-like_cys_pep_sf"/>
</dbReference>
<dbReference type="Pfam" id="PF21530">
    <property type="entry name" value="Pif1_2B_dom"/>
    <property type="match status" value="1"/>
</dbReference>
<evidence type="ECO:0000259" key="11">
    <source>
        <dbReference type="Pfam" id="PF05970"/>
    </source>
</evidence>
<keyword evidence="5 9" id="KW-0067">ATP-binding</keyword>
<organism evidence="15 16">
    <name type="scientific">Oreochromis niloticus</name>
    <name type="common">Nile tilapia</name>
    <name type="synonym">Tilapia nilotica</name>
    <dbReference type="NCBI Taxonomy" id="8128"/>
    <lineage>
        <taxon>Eukaryota</taxon>
        <taxon>Metazoa</taxon>
        <taxon>Chordata</taxon>
        <taxon>Craniata</taxon>
        <taxon>Vertebrata</taxon>
        <taxon>Euteleostomi</taxon>
        <taxon>Actinopterygii</taxon>
        <taxon>Neopterygii</taxon>
        <taxon>Teleostei</taxon>
        <taxon>Neoteleostei</taxon>
        <taxon>Acanthomorphata</taxon>
        <taxon>Ovalentaria</taxon>
        <taxon>Cichlomorphae</taxon>
        <taxon>Cichliformes</taxon>
        <taxon>Cichlidae</taxon>
        <taxon>African cichlids</taxon>
        <taxon>Pseudocrenilabrinae</taxon>
        <taxon>Oreochromini</taxon>
        <taxon>Oreochromis</taxon>
    </lineage>
</organism>
<reference evidence="16" key="1">
    <citation type="submission" date="2012-01" db="EMBL/GenBank/DDBJ databases">
        <title>The Genome Sequence of Oreochromis niloticus (Nile Tilapia).</title>
        <authorList>
            <consortium name="Broad Institute Genome Assembly Team"/>
            <consortium name="Broad Institute Sequencing Platform"/>
            <person name="Di Palma F."/>
            <person name="Johnson J."/>
            <person name="Lander E.S."/>
            <person name="Lindblad-Toh K."/>
        </authorList>
    </citation>
    <scope>NUCLEOTIDE SEQUENCE [LARGE SCALE GENOMIC DNA]</scope>
</reference>
<feature type="domain" description="DUF6570" evidence="13">
    <location>
        <begin position="707"/>
        <end position="834"/>
    </location>
</feature>
<dbReference type="Gene3D" id="3.90.70.120">
    <property type="match status" value="1"/>
</dbReference>
<reference evidence="15" key="2">
    <citation type="submission" date="2025-08" db="UniProtKB">
        <authorList>
            <consortium name="Ensembl"/>
        </authorList>
    </citation>
    <scope>IDENTIFICATION</scope>
</reference>
<dbReference type="PANTHER" id="PTHR47642">
    <property type="entry name" value="ATP-DEPENDENT DNA HELICASE"/>
    <property type="match status" value="1"/>
</dbReference>
<proteinExistence type="inferred from homology"/>
<dbReference type="Ensembl" id="ENSONIT00000066840.1">
    <property type="protein sequence ID" value="ENSONIP00000033825.1"/>
    <property type="gene ID" value="ENSONIG00000033877.1"/>
</dbReference>
<evidence type="ECO:0000259" key="14">
    <source>
        <dbReference type="Pfam" id="PF21530"/>
    </source>
</evidence>
<evidence type="ECO:0000256" key="7">
    <source>
        <dbReference type="ARBA" id="ARBA00023204"/>
    </source>
</evidence>
<feature type="domain" description="DNA helicase Pif1-like DEAD-box helicase" evidence="11">
    <location>
        <begin position="1709"/>
        <end position="1915"/>
    </location>
</feature>
<feature type="region of interest" description="Disordered" evidence="10">
    <location>
        <begin position="292"/>
        <end position="371"/>
    </location>
</feature>
<name>A0A669BHF1_ORENI</name>
<protein>
    <recommendedName>
        <fullName evidence="9">ATP-dependent DNA helicase</fullName>
        <ecNumber evidence="9">5.6.2.3</ecNumber>
    </recommendedName>
</protein>
<keyword evidence="4 9" id="KW-0347">Helicase</keyword>
<feature type="region of interest" description="Disordered" evidence="10">
    <location>
        <begin position="1262"/>
        <end position="1308"/>
    </location>
</feature>
<evidence type="ECO:0000256" key="4">
    <source>
        <dbReference type="ARBA" id="ARBA00022806"/>
    </source>
</evidence>
<evidence type="ECO:0000256" key="1">
    <source>
        <dbReference type="ARBA" id="ARBA00022741"/>
    </source>
</evidence>
<evidence type="ECO:0000256" key="9">
    <source>
        <dbReference type="RuleBase" id="RU363044"/>
    </source>
</evidence>
<dbReference type="OMA" id="RENKAFC"/>